<sequence>MKMNEVAVGIDLGTTYSCVAIYKDGKVDIIQDCGGERLTPSYVAFQEEGKVVVGSEAKNEALLNRINTIYDSKRIIGRCYYDEIVQKDKHNWPFSVVERNSLPMYEIYNNCDRTLYSAEQISAEILKHMKTIASQYLRREVKKAVITVPAYFSDSQKSATLRAGEMAGFEVLHLLPEPTAAALAYGFRSDTKHERNIMVFDLGGGTFDVSLVTVKENKFVVKAISGEPHLGGEDFTEKLVAYVARDIKEKFDVDVYEDVSLIQLLRKKCEKAKKRLSREKKTKIVLSLNNGPCVAVDIYRIMFERICSELFEKTKQHLQNTLDAANLSKDQVENIILVGGSTRIPWFREMLTQFFSDSQLRVDISPDEAVACGAAIEAAKLSGKQDEFLKCTEILDVTPLSLGVNVEGGLHSVIIPRNTQIPCEKSVEFATIIDNQECVLIEVQEGERLMSKHNHYLANFIFSNLPKKPKGEAKIDIVFKIDKNGILQVTAIDKSDGHKAEIKIKREQRTILPSEVREVVNDAQQNREEDMKELMAIERVVSIQNTLKQLLISYKELLKDENNKFKNLIMKEADSIKEIMSSAFIIPFDELESLCERAKTVFAYFEKRIKGKFFIFVSQNINCFDSDAGDSQTIGIDLGTTQCTLSVYENKGPRIVAQIPCVVWLSDGEIHVGDEVNPSNDADVLLNAHRLFHPLTTENDSFLKQLTFDYKNGKIKLNHTKDASFIDVETFVSLLLFKMKSIAENYLGQEILKAVISIPCSATILYEEMLRRCASRVGLKVECLLRPTLAAALSLYHSDDYAEKSNLLLFDFGGGTIDISIVSFRKNSIREINSFGDCKGGVDFDSALVEHMLSDTYYGQKMQKYELHRIASNAKNDILRSDHFEAIGEIEATYVERKTLNELSRLIYKQCIECVKKCLEKVKLDVEQISEVILLGGCSQIPKIQAKLGKLFKNVKINKRYIKNNLVAKGMAIKAAIVDEKIMMDVETIFLHKLSASISGKMKSINTEDLSQPFANRRLSFEWNESLPSHVKSFMERDDHEESVLSLYEDIRDEKYLFFKSIWVDITFDIYICTDECGLIEVYASNKHERIKLRNHLKNLVNEKSAKNFIKLFSRNMS</sequence>
<organism evidence="4 7">
    <name type="scientific">Dinothrombium tinctorium</name>
    <dbReference type="NCBI Taxonomy" id="1965070"/>
    <lineage>
        <taxon>Eukaryota</taxon>
        <taxon>Metazoa</taxon>
        <taxon>Ecdysozoa</taxon>
        <taxon>Arthropoda</taxon>
        <taxon>Chelicerata</taxon>
        <taxon>Arachnida</taxon>
        <taxon>Acari</taxon>
        <taxon>Acariformes</taxon>
        <taxon>Trombidiformes</taxon>
        <taxon>Prostigmata</taxon>
        <taxon>Anystina</taxon>
        <taxon>Parasitengona</taxon>
        <taxon>Trombidioidea</taxon>
        <taxon>Trombidiidae</taxon>
        <taxon>Dinothrombium</taxon>
    </lineage>
</organism>
<dbReference type="FunFam" id="3.30.420.40:FF:000004">
    <property type="entry name" value="Molecular chaperone DnaK"/>
    <property type="match status" value="1"/>
</dbReference>
<evidence type="ECO:0000313" key="4">
    <source>
        <dbReference type="EMBL" id="RWS03967.1"/>
    </source>
</evidence>
<name>A0A3S3RS80_9ACAR</name>
<dbReference type="EMBL" id="NCKU01005978">
    <property type="protein sequence ID" value="RWS03967.1"/>
    <property type="molecule type" value="Genomic_DNA"/>
</dbReference>
<keyword evidence="3" id="KW-0067">ATP-binding</keyword>
<dbReference type="CDD" id="cd24028">
    <property type="entry name" value="ASKHA_NBD_HSP70_HSPA1-like"/>
    <property type="match status" value="1"/>
</dbReference>
<dbReference type="Gene3D" id="3.90.640.10">
    <property type="entry name" value="Actin, Chain A, domain 4"/>
    <property type="match status" value="2"/>
</dbReference>
<dbReference type="Gene3D" id="2.60.34.10">
    <property type="entry name" value="Substrate Binding Domain Of DNAk, Chain A, domain 1"/>
    <property type="match status" value="1"/>
</dbReference>
<keyword evidence="7" id="KW-1185">Reference proteome</keyword>
<dbReference type="PROSITE" id="PS00329">
    <property type="entry name" value="HSP70_2"/>
    <property type="match status" value="2"/>
</dbReference>
<dbReference type="GO" id="GO:0006950">
    <property type="term" value="P:response to stress"/>
    <property type="evidence" value="ECO:0007669"/>
    <property type="project" value="UniProtKB-ARBA"/>
</dbReference>
<gene>
    <name evidence="4" type="ORF">B4U79_00099</name>
    <name evidence="6" type="ORF">B4U79_05267</name>
    <name evidence="5" type="ORF">B4U79_14611</name>
</gene>
<dbReference type="InterPro" id="IPR013126">
    <property type="entry name" value="Hsp_70_fam"/>
</dbReference>
<evidence type="ECO:0000256" key="3">
    <source>
        <dbReference type="ARBA" id="ARBA00022840"/>
    </source>
</evidence>
<dbReference type="GO" id="GO:0140662">
    <property type="term" value="F:ATP-dependent protein folding chaperone"/>
    <property type="evidence" value="ECO:0007669"/>
    <property type="project" value="InterPro"/>
</dbReference>
<comment type="similarity">
    <text evidence="1">Belongs to the heat shock protein 70 family.</text>
</comment>
<proteinExistence type="inferred from homology"/>
<dbReference type="InterPro" id="IPR029047">
    <property type="entry name" value="HSP70_peptide-bd_sf"/>
</dbReference>
<accession>A0A3S3RS80</accession>
<dbReference type="GO" id="GO:0005524">
    <property type="term" value="F:ATP binding"/>
    <property type="evidence" value="ECO:0007669"/>
    <property type="project" value="UniProtKB-KW"/>
</dbReference>
<dbReference type="EMBL" id="NCKU01005265">
    <property type="protein sequence ID" value="RWS04800.1"/>
    <property type="molecule type" value="Genomic_DNA"/>
</dbReference>
<dbReference type="PROSITE" id="PS01036">
    <property type="entry name" value="HSP70_3"/>
    <property type="match status" value="1"/>
</dbReference>
<evidence type="ECO:0000256" key="2">
    <source>
        <dbReference type="ARBA" id="ARBA00022741"/>
    </source>
</evidence>
<reference evidence="4 7" key="1">
    <citation type="journal article" date="2018" name="Gigascience">
        <title>Genomes of trombidid mites reveal novel predicted allergens and laterally-transferred genes associated with secondary metabolism.</title>
        <authorList>
            <person name="Dong X."/>
            <person name="Chaisiri K."/>
            <person name="Xia D."/>
            <person name="Armstrong S.D."/>
            <person name="Fang Y."/>
            <person name="Donnelly M.J."/>
            <person name="Kadowaki T."/>
            <person name="McGarry J.W."/>
            <person name="Darby A.C."/>
            <person name="Makepeace B.L."/>
        </authorList>
    </citation>
    <scope>NUCLEOTIDE SEQUENCE [LARGE SCALE GENOMIC DNA]</scope>
    <source>
        <strain evidence="4">UoL-WK</strain>
    </source>
</reference>
<dbReference type="Gene3D" id="3.30.420.40">
    <property type="match status" value="4"/>
</dbReference>
<keyword evidence="2" id="KW-0547">Nucleotide-binding</keyword>
<dbReference type="Proteomes" id="UP000285301">
    <property type="component" value="Unassembled WGS sequence"/>
</dbReference>
<dbReference type="PRINTS" id="PR00301">
    <property type="entry name" value="HEATSHOCK70"/>
</dbReference>
<evidence type="ECO:0000313" key="5">
    <source>
        <dbReference type="EMBL" id="RWS04796.1"/>
    </source>
</evidence>
<evidence type="ECO:0000313" key="7">
    <source>
        <dbReference type="Proteomes" id="UP000285301"/>
    </source>
</evidence>
<protein>
    <submittedName>
        <fullName evidence="4">Heat shock protein Hsp70: cytosolic-like protein</fullName>
    </submittedName>
</protein>
<dbReference type="STRING" id="1965070.A0A3S3RS80"/>
<reference evidence="4" key="2">
    <citation type="submission" date="2018-11" db="EMBL/GenBank/DDBJ databases">
        <title>Trombidioid mite genomics.</title>
        <authorList>
            <person name="Dong X."/>
        </authorList>
    </citation>
    <scope>NUCLEOTIDE SEQUENCE</scope>
    <source>
        <strain evidence="4">UoL-WK</strain>
    </source>
</reference>
<dbReference type="Pfam" id="PF00012">
    <property type="entry name" value="HSP70"/>
    <property type="match status" value="2"/>
</dbReference>
<dbReference type="InterPro" id="IPR018181">
    <property type="entry name" value="Heat_shock_70_CS"/>
</dbReference>
<keyword evidence="4" id="KW-0346">Stress response</keyword>
<dbReference type="PROSITE" id="PS00297">
    <property type="entry name" value="HSP70_1"/>
    <property type="match status" value="2"/>
</dbReference>
<dbReference type="EMBL" id="NCKU01005266">
    <property type="protein sequence ID" value="RWS04796.1"/>
    <property type="molecule type" value="Genomic_DNA"/>
</dbReference>
<dbReference type="FunFam" id="3.30.30.30:FF:000001">
    <property type="entry name" value="heat shock 70 kDa protein-like"/>
    <property type="match status" value="1"/>
</dbReference>
<dbReference type="SUPFAM" id="SSF53067">
    <property type="entry name" value="Actin-like ATPase domain"/>
    <property type="match status" value="4"/>
</dbReference>
<dbReference type="InterPro" id="IPR043129">
    <property type="entry name" value="ATPase_NBD"/>
</dbReference>
<dbReference type="Gene3D" id="3.30.30.30">
    <property type="match status" value="1"/>
</dbReference>
<dbReference type="OrthoDB" id="2401965at2759"/>
<evidence type="ECO:0000313" key="6">
    <source>
        <dbReference type="EMBL" id="RWS04800.1"/>
    </source>
</evidence>
<comment type="caution">
    <text evidence="4">The sequence shown here is derived from an EMBL/GenBank/DDBJ whole genome shotgun (WGS) entry which is preliminary data.</text>
</comment>
<dbReference type="FunFam" id="3.90.640.10:FF:000003">
    <property type="entry name" value="Molecular chaperone DnaK"/>
    <property type="match status" value="1"/>
</dbReference>
<dbReference type="PANTHER" id="PTHR19375">
    <property type="entry name" value="HEAT SHOCK PROTEIN 70KDA"/>
    <property type="match status" value="1"/>
</dbReference>
<dbReference type="SUPFAM" id="SSF100920">
    <property type="entry name" value="Heat shock protein 70kD (HSP70), peptide-binding domain"/>
    <property type="match status" value="1"/>
</dbReference>
<dbReference type="AlphaFoldDB" id="A0A3S3RS80"/>
<evidence type="ECO:0000256" key="1">
    <source>
        <dbReference type="ARBA" id="ARBA00007381"/>
    </source>
</evidence>